<name>A0A1I1IKK3_9RHOB</name>
<protein>
    <submittedName>
        <fullName evidence="2">Uncharacterized protein</fullName>
    </submittedName>
</protein>
<dbReference type="OrthoDB" id="7876992at2"/>
<dbReference type="EMBL" id="FOLG01000004">
    <property type="protein sequence ID" value="SFC36491.1"/>
    <property type="molecule type" value="Genomic_DNA"/>
</dbReference>
<keyword evidence="3" id="KW-1185">Reference proteome</keyword>
<sequence>MPSKTSSRETVAAGELTGRCGKVLFRGAGVLALGLGLAACDESYATKDQVYLPASTPRLSAPAQRALQLSTGTHADDIPAYTGAPGPHGEHPAYVPATGRLVFRDDFTTTTPGEATATVREVRAATADTTHSSVSEVEIEQAGSGREYLVLKNGS</sequence>
<dbReference type="STRING" id="441112.SAMN04488094_104121"/>
<organism evidence="2 3">
    <name type="scientific">Tropicimonas isoalkanivorans</name>
    <dbReference type="NCBI Taxonomy" id="441112"/>
    <lineage>
        <taxon>Bacteria</taxon>
        <taxon>Pseudomonadati</taxon>
        <taxon>Pseudomonadota</taxon>
        <taxon>Alphaproteobacteria</taxon>
        <taxon>Rhodobacterales</taxon>
        <taxon>Roseobacteraceae</taxon>
        <taxon>Tropicimonas</taxon>
    </lineage>
</organism>
<proteinExistence type="predicted"/>
<dbReference type="RefSeq" id="WP_143089851.1">
    <property type="nucleotide sequence ID" value="NZ_FOLG01000004.1"/>
</dbReference>
<feature type="region of interest" description="Disordered" evidence="1">
    <location>
        <begin position="68"/>
        <end position="93"/>
    </location>
</feature>
<dbReference type="AlphaFoldDB" id="A0A1I1IKK3"/>
<reference evidence="2 3" key="1">
    <citation type="submission" date="2016-10" db="EMBL/GenBank/DDBJ databases">
        <authorList>
            <person name="de Groot N.N."/>
        </authorList>
    </citation>
    <scope>NUCLEOTIDE SEQUENCE [LARGE SCALE GENOMIC DNA]</scope>
    <source>
        <strain evidence="2 3">DSM 19548</strain>
    </source>
</reference>
<evidence type="ECO:0000313" key="2">
    <source>
        <dbReference type="EMBL" id="SFC36491.1"/>
    </source>
</evidence>
<accession>A0A1I1IKK3</accession>
<gene>
    <name evidence="2" type="ORF">SAMN04488094_104121</name>
</gene>
<evidence type="ECO:0000256" key="1">
    <source>
        <dbReference type="SAM" id="MobiDB-lite"/>
    </source>
</evidence>
<dbReference type="Proteomes" id="UP000198728">
    <property type="component" value="Unassembled WGS sequence"/>
</dbReference>
<evidence type="ECO:0000313" key="3">
    <source>
        <dbReference type="Proteomes" id="UP000198728"/>
    </source>
</evidence>